<name>A0AAD3XJ07_NEPGR</name>
<sequence>MSRLNFPRHLSLPRAFGWWSEGGALISSLKEEAHLRLESACHPPVSTALDFEIGQLAAIGEAANVEVVAIEVPPPVMSLRAPAIGESYTWRMVEELPGRLDAAATEMELYQECIVDLKLHLSGGKGELQSSGTALHQYEEALSAAEKDLALLWSENVRLEEELAS</sequence>
<gene>
    <name evidence="1" type="ORF">Nepgr_008183</name>
</gene>
<comment type="caution">
    <text evidence="1">The sequence shown here is derived from an EMBL/GenBank/DDBJ whole genome shotgun (WGS) entry which is preliminary data.</text>
</comment>
<keyword evidence="2" id="KW-1185">Reference proteome</keyword>
<evidence type="ECO:0000313" key="2">
    <source>
        <dbReference type="Proteomes" id="UP001279734"/>
    </source>
</evidence>
<protein>
    <submittedName>
        <fullName evidence="1">Uncharacterized protein</fullName>
    </submittedName>
</protein>
<proteinExistence type="predicted"/>
<reference evidence="1" key="1">
    <citation type="submission" date="2023-05" db="EMBL/GenBank/DDBJ databases">
        <title>Nepenthes gracilis genome sequencing.</title>
        <authorList>
            <person name="Fukushima K."/>
        </authorList>
    </citation>
    <scope>NUCLEOTIDE SEQUENCE</scope>
    <source>
        <strain evidence="1">SING2019-196</strain>
    </source>
</reference>
<evidence type="ECO:0000313" key="1">
    <source>
        <dbReference type="EMBL" id="GMH06343.1"/>
    </source>
</evidence>
<dbReference type="AlphaFoldDB" id="A0AAD3XJ07"/>
<dbReference type="Proteomes" id="UP001279734">
    <property type="component" value="Unassembled WGS sequence"/>
</dbReference>
<organism evidence="1 2">
    <name type="scientific">Nepenthes gracilis</name>
    <name type="common">Slender pitcher plant</name>
    <dbReference type="NCBI Taxonomy" id="150966"/>
    <lineage>
        <taxon>Eukaryota</taxon>
        <taxon>Viridiplantae</taxon>
        <taxon>Streptophyta</taxon>
        <taxon>Embryophyta</taxon>
        <taxon>Tracheophyta</taxon>
        <taxon>Spermatophyta</taxon>
        <taxon>Magnoliopsida</taxon>
        <taxon>eudicotyledons</taxon>
        <taxon>Gunneridae</taxon>
        <taxon>Pentapetalae</taxon>
        <taxon>Caryophyllales</taxon>
        <taxon>Nepenthaceae</taxon>
        <taxon>Nepenthes</taxon>
    </lineage>
</organism>
<dbReference type="EMBL" id="BSYO01000006">
    <property type="protein sequence ID" value="GMH06343.1"/>
    <property type="molecule type" value="Genomic_DNA"/>
</dbReference>
<accession>A0AAD3XJ07</accession>